<keyword evidence="7" id="KW-0812">Transmembrane</keyword>
<feature type="transmembrane region" description="Helical" evidence="7">
    <location>
        <begin position="306"/>
        <end position="331"/>
    </location>
</feature>
<name>A0ABT5L5W1_9ALTE</name>
<feature type="domain" description="RNA polymerase sigma-70 region 2" evidence="8">
    <location>
        <begin position="34"/>
        <end position="99"/>
    </location>
</feature>
<feature type="transmembrane region" description="Helical" evidence="7">
    <location>
        <begin position="507"/>
        <end position="525"/>
    </location>
</feature>
<dbReference type="PANTHER" id="PTHR43133">
    <property type="entry name" value="RNA POLYMERASE ECF-TYPE SIGMA FACTO"/>
    <property type="match status" value="1"/>
</dbReference>
<evidence type="ECO:0000256" key="6">
    <source>
        <dbReference type="RuleBase" id="RU000716"/>
    </source>
</evidence>
<dbReference type="InterPro" id="IPR036388">
    <property type="entry name" value="WH-like_DNA-bd_sf"/>
</dbReference>
<organism evidence="10 11">
    <name type="scientific">Alteromonas gilva</name>
    <dbReference type="NCBI Taxonomy" id="2987522"/>
    <lineage>
        <taxon>Bacteria</taxon>
        <taxon>Pseudomonadati</taxon>
        <taxon>Pseudomonadota</taxon>
        <taxon>Gammaproteobacteria</taxon>
        <taxon>Alteromonadales</taxon>
        <taxon>Alteromonadaceae</taxon>
        <taxon>Alteromonas/Salinimonas group</taxon>
        <taxon>Alteromonas</taxon>
    </lineage>
</organism>
<feature type="domain" description="RNA polymerase sigma factor 70 region 4 type 2" evidence="9">
    <location>
        <begin position="132"/>
        <end position="183"/>
    </location>
</feature>
<dbReference type="Gene3D" id="1.10.1740.10">
    <property type="match status" value="1"/>
</dbReference>
<keyword evidence="11" id="KW-1185">Reference proteome</keyword>
<keyword evidence="5 6" id="KW-0804">Transcription</keyword>
<dbReference type="InterPro" id="IPR039425">
    <property type="entry name" value="RNA_pol_sigma-70-like"/>
</dbReference>
<dbReference type="InterPro" id="IPR000838">
    <property type="entry name" value="RNA_pol_sigma70_ECF_CS"/>
</dbReference>
<dbReference type="InterPro" id="IPR014284">
    <property type="entry name" value="RNA_pol_sigma-70_dom"/>
</dbReference>
<dbReference type="PROSITE" id="PS01063">
    <property type="entry name" value="SIGMA70_ECF"/>
    <property type="match status" value="1"/>
</dbReference>
<evidence type="ECO:0000313" key="10">
    <source>
        <dbReference type="EMBL" id="MDC8832444.1"/>
    </source>
</evidence>
<evidence type="ECO:0000256" key="3">
    <source>
        <dbReference type="ARBA" id="ARBA00023082"/>
    </source>
</evidence>
<dbReference type="Pfam" id="PF04542">
    <property type="entry name" value="Sigma70_r2"/>
    <property type="match status" value="1"/>
</dbReference>
<dbReference type="InterPro" id="IPR013324">
    <property type="entry name" value="RNA_pol_sigma_r3/r4-like"/>
</dbReference>
<evidence type="ECO:0000259" key="8">
    <source>
        <dbReference type="Pfam" id="PF04542"/>
    </source>
</evidence>
<comment type="caution">
    <text evidence="10">The sequence shown here is derived from an EMBL/GenBank/DDBJ whole genome shotgun (WGS) entry which is preliminary data.</text>
</comment>
<dbReference type="PANTHER" id="PTHR43133:SF51">
    <property type="entry name" value="RNA POLYMERASE SIGMA FACTOR"/>
    <property type="match status" value="1"/>
</dbReference>
<evidence type="ECO:0000256" key="2">
    <source>
        <dbReference type="ARBA" id="ARBA00023015"/>
    </source>
</evidence>
<feature type="transmembrane region" description="Helical" evidence="7">
    <location>
        <begin position="237"/>
        <end position="257"/>
    </location>
</feature>
<feature type="transmembrane region" description="Helical" evidence="7">
    <location>
        <begin position="403"/>
        <end position="426"/>
    </location>
</feature>
<keyword evidence="2 6" id="KW-0805">Transcription regulation</keyword>
<feature type="transmembrane region" description="Helical" evidence="7">
    <location>
        <begin position="272"/>
        <end position="294"/>
    </location>
</feature>
<keyword evidence="3 6" id="KW-0731">Sigma factor</keyword>
<sequence length="537" mass="58288">MKLFSKPTSITDENDAGLVMRSLGGDRDAFCAIVSRYQNLLCSIAYSSVGDFKYSEDIAQEAFVDAWKKLDTLSDPHKLKAWLCGILRFKVSRYRRKTAKQSATESGELSDTAPSSETALDDGLIAAQQQTLLWKVLAQMEPTYREPLVLFYREEQSVQRVAAQLELSEDTVKQRLSRGRKMLREAMQGMVEDALKNSKPGVAFTTGVLTMISTIAPPAKAAVWGAGAAKAGSFFKLASVLTVLAAASGFISSFFGLRTGLAQSRTANERKLVIKIVVGFIGTALIFTAAMLLLKQLAVTYPDHAALLTIMSQTVLLIFIISYFVLVQYMFESSKVLRARERLFYPDAFRREADKPGAKQREYKSKLTLCGVPLCHIQFDTPEHGEGPAFGWIAGGAYARGLLFAWGCVAIAPISVGVISVGIVTIGAIGFGLLSLGTVAIGLVAFGAAAIGFKAYSSLSSLGWDSALSGGFAIAKEAALGAPAYAEQANTELAAEITRLTFFTQHYHWLLALIAVLVIVPAAWHSHAVRQRLKRER</sequence>
<dbReference type="SUPFAM" id="SSF88659">
    <property type="entry name" value="Sigma3 and sigma4 domains of RNA polymerase sigma factors"/>
    <property type="match status" value="1"/>
</dbReference>
<evidence type="ECO:0000313" key="11">
    <source>
        <dbReference type="Proteomes" id="UP001218788"/>
    </source>
</evidence>
<keyword evidence="4 6" id="KW-0238">DNA-binding</keyword>
<proteinExistence type="inferred from homology"/>
<dbReference type="SUPFAM" id="SSF88946">
    <property type="entry name" value="Sigma2 domain of RNA polymerase sigma factors"/>
    <property type="match status" value="1"/>
</dbReference>
<evidence type="ECO:0000256" key="5">
    <source>
        <dbReference type="ARBA" id="ARBA00023163"/>
    </source>
</evidence>
<evidence type="ECO:0000259" key="9">
    <source>
        <dbReference type="Pfam" id="PF08281"/>
    </source>
</evidence>
<dbReference type="Proteomes" id="UP001218788">
    <property type="component" value="Unassembled WGS sequence"/>
</dbReference>
<dbReference type="NCBIfam" id="TIGR02937">
    <property type="entry name" value="sigma70-ECF"/>
    <property type="match status" value="1"/>
</dbReference>
<gene>
    <name evidence="10" type="ORF">OIK42_16935</name>
</gene>
<dbReference type="Pfam" id="PF08281">
    <property type="entry name" value="Sigma70_r4_2"/>
    <property type="match status" value="1"/>
</dbReference>
<evidence type="ECO:0000256" key="1">
    <source>
        <dbReference type="ARBA" id="ARBA00010641"/>
    </source>
</evidence>
<keyword evidence="7" id="KW-1133">Transmembrane helix</keyword>
<dbReference type="CDD" id="cd06171">
    <property type="entry name" value="Sigma70_r4"/>
    <property type="match status" value="1"/>
</dbReference>
<accession>A0ABT5L5W1</accession>
<dbReference type="InterPro" id="IPR007627">
    <property type="entry name" value="RNA_pol_sigma70_r2"/>
</dbReference>
<evidence type="ECO:0000256" key="7">
    <source>
        <dbReference type="SAM" id="Phobius"/>
    </source>
</evidence>
<feature type="transmembrane region" description="Helical" evidence="7">
    <location>
        <begin position="433"/>
        <end position="456"/>
    </location>
</feature>
<evidence type="ECO:0000256" key="4">
    <source>
        <dbReference type="ARBA" id="ARBA00023125"/>
    </source>
</evidence>
<comment type="similarity">
    <text evidence="1 6">Belongs to the sigma-70 factor family. ECF subfamily.</text>
</comment>
<reference evidence="10 11" key="1">
    <citation type="submission" date="2022-10" db="EMBL/GenBank/DDBJ databases">
        <title>Alteromonas sp. chi3 Genome sequencing.</title>
        <authorList>
            <person name="Park S."/>
        </authorList>
    </citation>
    <scope>NUCLEOTIDE SEQUENCE [LARGE SCALE GENOMIC DNA]</scope>
    <source>
        <strain evidence="11">chi3</strain>
    </source>
</reference>
<protein>
    <recommendedName>
        <fullName evidence="6">RNA polymerase sigma factor</fullName>
    </recommendedName>
</protein>
<keyword evidence="7" id="KW-0472">Membrane</keyword>
<dbReference type="Gene3D" id="1.10.10.10">
    <property type="entry name" value="Winged helix-like DNA-binding domain superfamily/Winged helix DNA-binding domain"/>
    <property type="match status" value="1"/>
</dbReference>
<dbReference type="RefSeq" id="WP_273642269.1">
    <property type="nucleotide sequence ID" value="NZ_JAQQXP010000003.1"/>
</dbReference>
<dbReference type="InterPro" id="IPR013325">
    <property type="entry name" value="RNA_pol_sigma_r2"/>
</dbReference>
<dbReference type="InterPro" id="IPR013249">
    <property type="entry name" value="RNA_pol_sigma70_r4_t2"/>
</dbReference>
<dbReference type="EMBL" id="JAQQXP010000003">
    <property type="protein sequence ID" value="MDC8832444.1"/>
    <property type="molecule type" value="Genomic_DNA"/>
</dbReference>